<protein>
    <submittedName>
        <fullName evidence="2">Uncharacterized protein</fullName>
    </submittedName>
</protein>
<feature type="compositionally biased region" description="Polar residues" evidence="1">
    <location>
        <begin position="73"/>
        <end position="88"/>
    </location>
</feature>
<feature type="compositionally biased region" description="Basic and acidic residues" evidence="1">
    <location>
        <begin position="1"/>
        <end position="11"/>
    </location>
</feature>
<dbReference type="AlphaFoldDB" id="A0QZ89"/>
<feature type="region of interest" description="Disordered" evidence="1">
    <location>
        <begin position="67"/>
        <end position="88"/>
    </location>
</feature>
<dbReference type="KEGG" id="msm:MSMEG_3938"/>
<sequence>MPPLVQRDHGEAAQQYEGTGYPRHDRVLSEIGDQARYLGRTCQRHDSDDDEIRAEYTCEALRPVLDVKRSTHGTETSSNPRTSRLTPA</sequence>
<feature type="region of interest" description="Disordered" evidence="1">
    <location>
        <begin position="1"/>
        <end position="25"/>
    </location>
</feature>
<dbReference type="Proteomes" id="UP000000757">
    <property type="component" value="Chromosome"/>
</dbReference>
<keyword evidence="3" id="KW-1185">Reference proteome</keyword>
<organism evidence="2 3">
    <name type="scientific">Mycolicibacterium smegmatis (strain ATCC 700084 / mc(2)155)</name>
    <name type="common">Mycobacterium smegmatis</name>
    <dbReference type="NCBI Taxonomy" id="246196"/>
    <lineage>
        <taxon>Bacteria</taxon>
        <taxon>Bacillati</taxon>
        <taxon>Actinomycetota</taxon>
        <taxon>Actinomycetes</taxon>
        <taxon>Mycobacteriales</taxon>
        <taxon>Mycobacteriaceae</taxon>
        <taxon>Mycolicibacterium</taxon>
    </lineage>
</organism>
<evidence type="ECO:0000313" key="2">
    <source>
        <dbReference type="EMBL" id="ABK69906.1"/>
    </source>
</evidence>
<dbReference type="EMBL" id="CP000480">
    <property type="protein sequence ID" value="ABK69906.1"/>
    <property type="molecule type" value="Genomic_DNA"/>
</dbReference>
<proteinExistence type="predicted"/>
<accession>A0QZ89</accession>
<gene>
    <name evidence="2" type="ordered locus">MSMEG_3938</name>
</gene>
<name>A0QZ89_MYCS2</name>
<reference evidence="2 3" key="1">
    <citation type="submission" date="2006-10" db="EMBL/GenBank/DDBJ databases">
        <authorList>
            <person name="Fleischmann R.D."/>
            <person name="Dodson R.J."/>
            <person name="Haft D.H."/>
            <person name="Merkel J.S."/>
            <person name="Nelson W.C."/>
            <person name="Fraser C.M."/>
        </authorList>
    </citation>
    <scope>NUCLEOTIDE SEQUENCE [LARGE SCALE GENOMIC DNA]</scope>
    <source>
        <strain evidence="3">ATCC 700084 / mc(2)155</strain>
    </source>
</reference>
<evidence type="ECO:0000313" key="3">
    <source>
        <dbReference type="Proteomes" id="UP000000757"/>
    </source>
</evidence>
<evidence type="ECO:0000256" key="1">
    <source>
        <dbReference type="SAM" id="MobiDB-lite"/>
    </source>
</evidence>
<dbReference type="STRING" id="246196.MSMEG_3938"/>